<accession>A0ABD1ZDE8</accession>
<evidence type="ECO:0000256" key="4">
    <source>
        <dbReference type="ARBA" id="ARBA00023180"/>
    </source>
</evidence>
<keyword evidence="4" id="KW-0325">Glycoprotein</keyword>
<evidence type="ECO:0000313" key="8">
    <source>
        <dbReference type="Proteomes" id="UP001605036"/>
    </source>
</evidence>
<comment type="similarity">
    <text evidence="1">Belongs to the plant LTP family.</text>
</comment>
<dbReference type="SMART" id="SM00499">
    <property type="entry name" value="AAI"/>
    <property type="match status" value="1"/>
</dbReference>
<name>A0ABD1ZDE8_9MARC</name>
<gene>
    <name evidence="7" type="ORF">R1flu_017600</name>
</gene>
<dbReference type="InterPro" id="IPR016140">
    <property type="entry name" value="Bifunc_inhib/LTP/seed_store"/>
</dbReference>
<dbReference type="InterPro" id="IPR036312">
    <property type="entry name" value="Bifun_inhib/LTP/seed_sf"/>
</dbReference>
<dbReference type="Proteomes" id="UP001605036">
    <property type="component" value="Unassembled WGS sequence"/>
</dbReference>
<feature type="domain" description="Bifunctional inhibitor/plant lipid transfer protein/seed storage helical" evidence="6">
    <location>
        <begin position="31"/>
        <end position="111"/>
    </location>
</feature>
<evidence type="ECO:0000259" key="6">
    <source>
        <dbReference type="SMART" id="SM00499"/>
    </source>
</evidence>
<dbReference type="SUPFAM" id="SSF47699">
    <property type="entry name" value="Bifunctional inhibitor/lipid-transfer protein/seed storage 2S albumin"/>
    <property type="match status" value="1"/>
</dbReference>
<evidence type="ECO:0000256" key="2">
    <source>
        <dbReference type="ARBA" id="ARBA00022729"/>
    </source>
</evidence>
<dbReference type="AlphaFoldDB" id="A0ABD1ZDE8"/>
<feature type="signal peptide" evidence="5">
    <location>
        <begin position="1"/>
        <end position="23"/>
    </location>
</feature>
<sequence>MARGMGALLVLSVIFVLSGSGEAQSPATSDCTPSLVKLAPCLQFVQGKQDLPPDTCCTALGSIVASAPACLCILIGYGDSKQSFPVPQGFNQTLAKELPGLCKVSANEEKCPALVGGAPMASPPVAMGPAPPPTAGGPSTNKGSSLVFSLTLLVSCIAAALFHSFF</sequence>
<evidence type="ECO:0000313" key="7">
    <source>
        <dbReference type="EMBL" id="KAL2649472.1"/>
    </source>
</evidence>
<evidence type="ECO:0000256" key="1">
    <source>
        <dbReference type="ARBA" id="ARBA00009748"/>
    </source>
</evidence>
<dbReference type="CDD" id="cd00010">
    <property type="entry name" value="AAI_LTSS"/>
    <property type="match status" value="1"/>
</dbReference>
<reference evidence="7 8" key="1">
    <citation type="submission" date="2024-09" db="EMBL/GenBank/DDBJ databases">
        <title>Chromosome-scale assembly of Riccia fluitans.</title>
        <authorList>
            <person name="Paukszto L."/>
            <person name="Sawicki J."/>
            <person name="Karawczyk K."/>
            <person name="Piernik-Szablinska J."/>
            <person name="Szczecinska M."/>
            <person name="Mazdziarz M."/>
        </authorList>
    </citation>
    <scope>NUCLEOTIDE SEQUENCE [LARGE SCALE GENOMIC DNA]</scope>
    <source>
        <strain evidence="7">Rf_01</strain>
        <tissue evidence="7">Aerial parts of the thallus</tissue>
    </source>
</reference>
<dbReference type="Pfam" id="PF14368">
    <property type="entry name" value="LTP_2"/>
    <property type="match status" value="1"/>
</dbReference>
<dbReference type="Gene3D" id="1.10.110.10">
    <property type="entry name" value="Plant lipid-transfer and hydrophobic proteins"/>
    <property type="match status" value="1"/>
</dbReference>
<protein>
    <recommendedName>
        <fullName evidence="6">Bifunctional inhibitor/plant lipid transfer protein/seed storage helical domain-containing protein</fullName>
    </recommendedName>
</protein>
<proteinExistence type="inferred from homology"/>
<evidence type="ECO:0000256" key="3">
    <source>
        <dbReference type="ARBA" id="ARBA00023157"/>
    </source>
</evidence>
<keyword evidence="2 5" id="KW-0732">Signal</keyword>
<comment type="caution">
    <text evidence="7">The sequence shown here is derived from an EMBL/GenBank/DDBJ whole genome shotgun (WGS) entry which is preliminary data.</text>
</comment>
<dbReference type="EMBL" id="JBHFFA010000001">
    <property type="protein sequence ID" value="KAL2649472.1"/>
    <property type="molecule type" value="Genomic_DNA"/>
</dbReference>
<keyword evidence="8" id="KW-1185">Reference proteome</keyword>
<dbReference type="InterPro" id="IPR043325">
    <property type="entry name" value="LTSS"/>
</dbReference>
<feature type="chain" id="PRO_5044878647" description="Bifunctional inhibitor/plant lipid transfer protein/seed storage helical domain-containing protein" evidence="5">
    <location>
        <begin position="24"/>
        <end position="166"/>
    </location>
</feature>
<organism evidence="7 8">
    <name type="scientific">Riccia fluitans</name>
    <dbReference type="NCBI Taxonomy" id="41844"/>
    <lineage>
        <taxon>Eukaryota</taxon>
        <taxon>Viridiplantae</taxon>
        <taxon>Streptophyta</taxon>
        <taxon>Embryophyta</taxon>
        <taxon>Marchantiophyta</taxon>
        <taxon>Marchantiopsida</taxon>
        <taxon>Marchantiidae</taxon>
        <taxon>Marchantiales</taxon>
        <taxon>Ricciaceae</taxon>
        <taxon>Riccia</taxon>
    </lineage>
</organism>
<dbReference type="PANTHER" id="PTHR33044">
    <property type="entry name" value="BIFUNCTIONAL INHIBITOR/LIPID-TRANSFER PROTEIN/SEED STORAGE 2S ALBUMIN SUPERFAMILY PROTEIN-RELATED"/>
    <property type="match status" value="1"/>
</dbReference>
<evidence type="ECO:0000256" key="5">
    <source>
        <dbReference type="SAM" id="SignalP"/>
    </source>
</evidence>
<keyword evidence="3" id="KW-1015">Disulfide bond</keyword>